<evidence type="ECO:0000256" key="2">
    <source>
        <dbReference type="ARBA" id="ARBA00005527"/>
    </source>
</evidence>
<keyword evidence="7 9" id="KW-0067">ATP-binding</keyword>
<dbReference type="InterPro" id="IPR017441">
    <property type="entry name" value="Protein_kinase_ATP_BS"/>
</dbReference>
<dbReference type="PROSITE" id="PS00108">
    <property type="entry name" value="PROTEIN_KINASE_ST"/>
    <property type="match status" value="1"/>
</dbReference>
<dbReference type="GO" id="GO:0005524">
    <property type="term" value="F:ATP binding"/>
    <property type="evidence" value="ECO:0007669"/>
    <property type="project" value="UniProtKB-UniRule"/>
</dbReference>
<dbReference type="AlphaFoldDB" id="A0A4Q9L653"/>
<dbReference type="InterPro" id="IPR000719">
    <property type="entry name" value="Prot_kinase_dom"/>
</dbReference>
<keyword evidence="3 10" id="KW-0723">Serine/threonine-protein kinase</keyword>
<evidence type="ECO:0000256" key="7">
    <source>
        <dbReference type="ARBA" id="ARBA00022840"/>
    </source>
</evidence>
<dbReference type="SMART" id="SM00220">
    <property type="entry name" value="S_TKc"/>
    <property type="match status" value="1"/>
</dbReference>
<dbReference type="InterPro" id="IPR011009">
    <property type="entry name" value="Kinase-like_dom_sf"/>
</dbReference>
<keyword evidence="8" id="KW-0539">Nucleus</keyword>
<evidence type="ECO:0000256" key="3">
    <source>
        <dbReference type="ARBA" id="ARBA00022527"/>
    </source>
</evidence>
<dbReference type="Gene3D" id="3.30.200.20">
    <property type="entry name" value="Phosphorylase Kinase, domain 1"/>
    <property type="match status" value="1"/>
</dbReference>
<dbReference type="VEuPathDB" id="MicrosporidiaDB:CWI39_1521p0010"/>
<dbReference type="Pfam" id="PF00069">
    <property type="entry name" value="Pkinase"/>
    <property type="match status" value="1"/>
</dbReference>
<feature type="binding site" evidence="9">
    <location>
        <position position="69"/>
    </location>
    <ligand>
        <name>ATP</name>
        <dbReference type="ChEBI" id="CHEBI:30616"/>
    </ligand>
</feature>
<comment type="subcellular location">
    <subcellularLocation>
        <location evidence="1">Nucleus</location>
    </subcellularLocation>
</comment>
<evidence type="ECO:0000256" key="1">
    <source>
        <dbReference type="ARBA" id="ARBA00004123"/>
    </source>
</evidence>
<evidence type="ECO:0000256" key="8">
    <source>
        <dbReference type="ARBA" id="ARBA00023242"/>
    </source>
</evidence>
<comment type="similarity">
    <text evidence="2">Belongs to the protein kinase superfamily. CMGC Ser/Thr protein kinase family. GSK-3 subfamily.</text>
</comment>
<dbReference type="VEuPathDB" id="MicrosporidiaDB:CWI36_1070p0020"/>
<dbReference type="SUPFAM" id="SSF56112">
    <property type="entry name" value="Protein kinase-like (PK-like)"/>
    <property type="match status" value="1"/>
</dbReference>
<keyword evidence="4" id="KW-0808">Transferase</keyword>
<dbReference type="FunFam" id="1.10.510.10:FF:000624">
    <property type="entry name" value="Mitogen-activated protein kinase"/>
    <property type="match status" value="1"/>
</dbReference>
<feature type="domain" description="Protein kinase" evidence="11">
    <location>
        <begin position="40"/>
        <end position="312"/>
    </location>
</feature>
<evidence type="ECO:0000256" key="4">
    <source>
        <dbReference type="ARBA" id="ARBA00022679"/>
    </source>
</evidence>
<evidence type="ECO:0000259" key="11">
    <source>
        <dbReference type="PROSITE" id="PS50011"/>
    </source>
</evidence>
<evidence type="ECO:0000256" key="9">
    <source>
        <dbReference type="PROSITE-ProRule" id="PRU10141"/>
    </source>
</evidence>
<dbReference type="Proteomes" id="UP000291404">
    <property type="component" value="Unassembled WGS sequence"/>
</dbReference>
<dbReference type="InterPro" id="IPR008271">
    <property type="entry name" value="Ser/Thr_kinase_AS"/>
</dbReference>
<comment type="caution">
    <text evidence="13">The sequence shown here is derived from an EMBL/GenBank/DDBJ whole genome shotgun (WGS) entry which is preliminary data.</text>
</comment>
<dbReference type="GO" id="GO:0030154">
    <property type="term" value="P:cell differentiation"/>
    <property type="evidence" value="ECO:0007669"/>
    <property type="project" value="TreeGrafter"/>
</dbReference>
<reference evidence="14 15" key="1">
    <citation type="submission" date="2017-12" db="EMBL/GenBank/DDBJ databases">
        <authorList>
            <person name="Pombert J.-F."/>
            <person name="Haag K.L."/>
            <person name="Ebert D."/>
        </authorList>
    </citation>
    <scope>NUCLEOTIDE SEQUENCE [LARGE SCALE GENOMIC DNA]</scope>
    <source>
        <strain evidence="13">BE-OM-2</strain>
        <strain evidence="12">IL-BN-2</strain>
    </source>
</reference>
<dbReference type="EMBL" id="PITI01001070">
    <property type="protein sequence ID" value="TBU02645.1"/>
    <property type="molecule type" value="Genomic_DNA"/>
</dbReference>
<evidence type="ECO:0000256" key="6">
    <source>
        <dbReference type="ARBA" id="ARBA00022777"/>
    </source>
</evidence>
<dbReference type="GO" id="GO:0007165">
    <property type="term" value="P:signal transduction"/>
    <property type="evidence" value="ECO:0007669"/>
    <property type="project" value="TreeGrafter"/>
</dbReference>
<keyword evidence="6 13" id="KW-0418">Kinase</keyword>
<dbReference type="PROSITE" id="PS50011">
    <property type="entry name" value="PROTEIN_KINASE_DOM"/>
    <property type="match status" value="1"/>
</dbReference>
<dbReference type="Proteomes" id="UP000293045">
    <property type="component" value="Unassembled WGS sequence"/>
</dbReference>
<keyword evidence="14" id="KW-1185">Reference proteome</keyword>
<dbReference type="GO" id="GO:0005634">
    <property type="term" value="C:nucleus"/>
    <property type="evidence" value="ECO:0007669"/>
    <property type="project" value="UniProtKB-SubCell"/>
</dbReference>
<dbReference type="STRING" id="148818.A0A4Q9L653"/>
<dbReference type="InterPro" id="IPR050591">
    <property type="entry name" value="GSK-3"/>
</dbReference>
<evidence type="ECO:0000313" key="12">
    <source>
        <dbReference type="EMBL" id="TBU00973.1"/>
    </source>
</evidence>
<evidence type="ECO:0000313" key="13">
    <source>
        <dbReference type="EMBL" id="TBU02645.1"/>
    </source>
</evidence>
<evidence type="ECO:0000313" key="15">
    <source>
        <dbReference type="Proteomes" id="UP000293045"/>
    </source>
</evidence>
<protein>
    <submittedName>
        <fullName evidence="13">Protein kinase</fullName>
    </submittedName>
</protein>
<name>A0A4Q9L653_9MICR</name>
<dbReference type="PANTHER" id="PTHR24057">
    <property type="entry name" value="GLYCOGEN SYNTHASE KINASE-3 ALPHA"/>
    <property type="match status" value="1"/>
</dbReference>
<evidence type="ECO:0000256" key="5">
    <source>
        <dbReference type="ARBA" id="ARBA00022741"/>
    </source>
</evidence>
<dbReference type="PROSITE" id="PS00107">
    <property type="entry name" value="PROTEIN_KINASE_ATP"/>
    <property type="match status" value="1"/>
</dbReference>
<evidence type="ECO:0000256" key="10">
    <source>
        <dbReference type="RuleBase" id="RU000304"/>
    </source>
</evidence>
<sequence>MTHKARVKQMEAEDFFKSNYNSSIRTIVYTKKGVRKISTYKFVETVGSGTFGIVMRVKKMNSYENLALKRVYIDSRYYQRELEILKKINHKNLLNLIEYFYSNVNKEGRFLNMLFQYSQNTLYDLIKVEDETEKIIFLYKQALDGLEYLHSLNICHRDIKPLNILVDSDGILKICDFGSAKVLENGTKNITYICSRHYRAPENLLGISSYDCKIDVWAMGCVFCEFYTRCPLFKGENNTDQLSKITEVVYISYSDALEMNLTYDETFTPIGIKNYLRKISVDTKLVDVIEMSLVFNPNKRASSTYLAQLPIFKNYKTK</sequence>
<gene>
    <name evidence="13" type="ORF">CWI36_1070p0020</name>
    <name evidence="12" type="ORF">CWI39_1521p0010</name>
</gene>
<evidence type="ECO:0000313" key="14">
    <source>
        <dbReference type="Proteomes" id="UP000291404"/>
    </source>
</evidence>
<dbReference type="GO" id="GO:0005737">
    <property type="term" value="C:cytoplasm"/>
    <property type="evidence" value="ECO:0007669"/>
    <property type="project" value="TreeGrafter"/>
</dbReference>
<proteinExistence type="inferred from homology"/>
<dbReference type="Gene3D" id="1.10.510.10">
    <property type="entry name" value="Transferase(Phosphotransferase) domain 1"/>
    <property type="match status" value="1"/>
</dbReference>
<dbReference type="GO" id="GO:0004674">
    <property type="term" value="F:protein serine/threonine kinase activity"/>
    <property type="evidence" value="ECO:0007669"/>
    <property type="project" value="UniProtKB-KW"/>
</dbReference>
<dbReference type="EMBL" id="PIXR01001521">
    <property type="protein sequence ID" value="TBU00973.1"/>
    <property type="molecule type" value="Genomic_DNA"/>
</dbReference>
<accession>A0A4Q9L653</accession>
<organism evidence="13 14">
    <name type="scientific">Hamiltosporidium magnivora</name>
    <dbReference type="NCBI Taxonomy" id="148818"/>
    <lineage>
        <taxon>Eukaryota</taxon>
        <taxon>Fungi</taxon>
        <taxon>Fungi incertae sedis</taxon>
        <taxon>Microsporidia</taxon>
        <taxon>Dubosqiidae</taxon>
        <taxon>Hamiltosporidium</taxon>
    </lineage>
</organism>
<dbReference type="PANTHER" id="PTHR24057:SF0">
    <property type="entry name" value="PROTEIN KINASE SHAGGY-RELATED"/>
    <property type="match status" value="1"/>
</dbReference>
<keyword evidence="5 9" id="KW-0547">Nucleotide-binding</keyword>